<dbReference type="InterPro" id="IPR017866">
    <property type="entry name" value="Succ-CoA_synthase_bsu_CS"/>
</dbReference>
<dbReference type="Proteomes" id="UP000191518">
    <property type="component" value="Unassembled WGS sequence"/>
</dbReference>
<dbReference type="PANTHER" id="PTHR11815:SF1">
    <property type="entry name" value="SUCCINATE--COA LIGASE [ADP-FORMING] SUBUNIT BETA, MITOCHONDRIAL"/>
    <property type="match status" value="1"/>
</dbReference>
<keyword evidence="12" id="KW-1185">Reference proteome</keyword>
<dbReference type="Gene3D" id="3.30.470.20">
    <property type="entry name" value="ATP-grasp fold, B domain"/>
    <property type="match status" value="1"/>
</dbReference>
<dbReference type="Gene3D" id="3.30.1490.20">
    <property type="entry name" value="ATP-grasp fold, A domain"/>
    <property type="match status" value="1"/>
</dbReference>
<feature type="domain" description="ATP-citrate synthase/succinyl-CoA ligase C-terminal" evidence="9">
    <location>
        <begin position="307"/>
        <end position="416"/>
    </location>
</feature>
<dbReference type="UniPathway" id="UPA00223">
    <property type="reaction ID" value="UER00999"/>
</dbReference>
<reference evidence="12" key="1">
    <citation type="journal article" date="2017" name="Nat. Microbiol.">
        <title>Global analysis of biosynthetic gene clusters reveals vast potential of secondary metabolite production in Penicillium species.</title>
        <authorList>
            <person name="Nielsen J.C."/>
            <person name="Grijseels S."/>
            <person name="Prigent S."/>
            <person name="Ji B."/>
            <person name="Dainat J."/>
            <person name="Nielsen K.F."/>
            <person name="Frisvad J.C."/>
            <person name="Workman M."/>
            <person name="Nielsen J."/>
        </authorList>
    </citation>
    <scope>NUCLEOTIDE SEQUENCE [LARGE SCALE GENOMIC DNA]</scope>
    <source>
        <strain evidence="12">IBT 29486</strain>
    </source>
</reference>
<keyword evidence="3" id="KW-0436">Ligase</keyword>
<dbReference type="Pfam" id="PF00549">
    <property type="entry name" value="Ligase_CoA"/>
    <property type="match status" value="1"/>
</dbReference>
<sequence>MITWRSLVRSFQRNHAPIRSQVRQLSLLEHHSYHLLKNFKLPVPPGFLVTTPEQAKDVVSEISKSIHSPKFPILPKPNIRSDGPSVIKAQVLAGGRGKGRFNSDGKSGVRIVDSPSEAFKSATKMLGYYLKTAQIPHDGLRVDKLYVYKAISIAQEFYLAMAFDRARISPVLLISSSGGTNIESNVDKLHKLWFGLSTGITDEIDAYIQAELGFSDSEMKDIHRILVQMVKLFKEKDATLVELNPLVRTNEGEFVCLDAKFGFDNAARYRQKEIFALEERSPEEEEEYQLGKLGLSYVRLEGNIGNIVNGAGLAMATNDLISLYGGECANFLDVGGGATKETLSRAFEILKKDQRVKGILINIYGGIVRCDMIAEAIVSAAAEMGGFKCPVVVRLQGTNSEKRLKLVEHSGLDNLVVEAEFEKAAQMIVKKTPGVEF</sequence>
<dbReference type="GO" id="GO:0005739">
    <property type="term" value="C:mitochondrion"/>
    <property type="evidence" value="ECO:0007669"/>
    <property type="project" value="TreeGrafter"/>
</dbReference>
<dbReference type="InterPro" id="IPR013650">
    <property type="entry name" value="ATP-grasp_succ-CoA_synth-type"/>
</dbReference>
<proteinExistence type="predicted"/>
<comment type="caution">
    <text evidence="11">The sequence shown here is derived from an EMBL/GenBank/DDBJ whole genome shotgun (WGS) entry which is preliminary data.</text>
</comment>
<name>A0A1V6RFC3_9EURO</name>
<dbReference type="InterPro" id="IPR005809">
    <property type="entry name" value="Succ_CoA_ligase-like_bsu"/>
</dbReference>
<dbReference type="EMBL" id="MDYP01000056">
    <property type="protein sequence ID" value="OQE00214.1"/>
    <property type="molecule type" value="Genomic_DNA"/>
</dbReference>
<dbReference type="GO" id="GO:0006099">
    <property type="term" value="P:tricarboxylic acid cycle"/>
    <property type="evidence" value="ECO:0007669"/>
    <property type="project" value="UniProtKB-UniPathway"/>
</dbReference>
<evidence type="ECO:0000313" key="11">
    <source>
        <dbReference type="EMBL" id="OQE00214.1"/>
    </source>
</evidence>
<dbReference type="OrthoDB" id="1664372at2759"/>
<dbReference type="InterPro" id="IPR005811">
    <property type="entry name" value="SUCC_ACL_C"/>
</dbReference>
<organism evidence="11 12">
    <name type="scientific">Penicillium vulpinum</name>
    <dbReference type="NCBI Taxonomy" id="29845"/>
    <lineage>
        <taxon>Eukaryota</taxon>
        <taxon>Fungi</taxon>
        <taxon>Dikarya</taxon>
        <taxon>Ascomycota</taxon>
        <taxon>Pezizomycotina</taxon>
        <taxon>Eurotiomycetes</taxon>
        <taxon>Eurotiomycetidae</taxon>
        <taxon>Eurotiales</taxon>
        <taxon>Aspergillaceae</taxon>
        <taxon>Penicillium</taxon>
    </lineage>
</organism>
<dbReference type="GO" id="GO:0006104">
    <property type="term" value="P:succinyl-CoA metabolic process"/>
    <property type="evidence" value="ECO:0007669"/>
    <property type="project" value="TreeGrafter"/>
</dbReference>
<dbReference type="GO" id="GO:0005524">
    <property type="term" value="F:ATP binding"/>
    <property type="evidence" value="ECO:0007669"/>
    <property type="project" value="UniProtKB-KW"/>
</dbReference>
<evidence type="ECO:0000256" key="7">
    <source>
        <dbReference type="ARBA" id="ARBA00022842"/>
    </source>
</evidence>
<evidence type="ECO:0000256" key="4">
    <source>
        <dbReference type="ARBA" id="ARBA00022723"/>
    </source>
</evidence>
<keyword evidence="6" id="KW-0067">ATP-binding</keyword>
<dbReference type="NCBIfam" id="NF001913">
    <property type="entry name" value="PRK00696.1"/>
    <property type="match status" value="1"/>
</dbReference>
<dbReference type="SUPFAM" id="SSF56059">
    <property type="entry name" value="Glutathione synthetase ATP-binding domain-like"/>
    <property type="match status" value="1"/>
</dbReference>
<dbReference type="InterPro" id="IPR013815">
    <property type="entry name" value="ATP_grasp_subdomain_1"/>
</dbReference>
<dbReference type="AlphaFoldDB" id="A0A1V6RFC3"/>
<dbReference type="PROSITE" id="PS01217">
    <property type="entry name" value="SUCCINYL_COA_LIG_3"/>
    <property type="match status" value="1"/>
</dbReference>
<evidence type="ECO:0000256" key="5">
    <source>
        <dbReference type="ARBA" id="ARBA00022741"/>
    </source>
</evidence>
<keyword evidence="8" id="KW-0809">Transit peptide</keyword>
<dbReference type="PIRSF" id="PIRSF001554">
    <property type="entry name" value="SucCS_beta"/>
    <property type="match status" value="1"/>
</dbReference>
<evidence type="ECO:0000256" key="3">
    <source>
        <dbReference type="ARBA" id="ARBA00022598"/>
    </source>
</evidence>
<gene>
    <name evidence="11" type="ORF">PENVUL_c056G08416</name>
</gene>
<keyword evidence="5" id="KW-0547">Nucleotide-binding</keyword>
<feature type="domain" description="ATP-grasp fold succinyl-CoA synthetase-type" evidence="10">
    <location>
        <begin position="85"/>
        <end position="247"/>
    </location>
</feature>
<dbReference type="STRING" id="29845.A0A1V6RFC3"/>
<comment type="pathway">
    <text evidence="1">Carbohydrate metabolism; tricarboxylic acid cycle; succinate from succinyl-CoA (ligase route): step 1/1.</text>
</comment>
<evidence type="ECO:0000259" key="10">
    <source>
        <dbReference type="Pfam" id="PF08442"/>
    </source>
</evidence>
<dbReference type="FunFam" id="3.40.50.261:FF:000001">
    <property type="entry name" value="Succinate--CoA ligase [ADP-forming] subunit beta"/>
    <property type="match status" value="1"/>
</dbReference>
<keyword evidence="7" id="KW-0460">Magnesium</keyword>
<evidence type="ECO:0000256" key="8">
    <source>
        <dbReference type="ARBA" id="ARBA00022946"/>
    </source>
</evidence>
<dbReference type="Pfam" id="PF08442">
    <property type="entry name" value="ATP-grasp_2"/>
    <property type="match status" value="1"/>
</dbReference>
<keyword evidence="4" id="KW-0479">Metal-binding</keyword>
<dbReference type="GO" id="GO:0004775">
    <property type="term" value="F:succinate-CoA ligase (ADP-forming) activity"/>
    <property type="evidence" value="ECO:0007669"/>
    <property type="project" value="TreeGrafter"/>
</dbReference>
<dbReference type="GO" id="GO:0042709">
    <property type="term" value="C:succinate-CoA ligase complex"/>
    <property type="evidence" value="ECO:0007669"/>
    <property type="project" value="TreeGrafter"/>
</dbReference>
<evidence type="ECO:0000256" key="6">
    <source>
        <dbReference type="ARBA" id="ARBA00022840"/>
    </source>
</evidence>
<protein>
    <recommendedName>
        <fullName evidence="13">ATP-grasp domain-containing protein</fullName>
    </recommendedName>
</protein>
<evidence type="ECO:0000256" key="2">
    <source>
        <dbReference type="ARBA" id="ARBA00022532"/>
    </source>
</evidence>
<accession>A0A1V6RFC3</accession>
<evidence type="ECO:0008006" key="13">
    <source>
        <dbReference type="Google" id="ProtNLM"/>
    </source>
</evidence>
<dbReference type="GO" id="GO:0046872">
    <property type="term" value="F:metal ion binding"/>
    <property type="evidence" value="ECO:0007669"/>
    <property type="project" value="UniProtKB-KW"/>
</dbReference>
<evidence type="ECO:0000256" key="1">
    <source>
        <dbReference type="ARBA" id="ARBA00005064"/>
    </source>
</evidence>
<evidence type="ECO:0000259" key="9">
    <source>
        <dbReference type="Pfam" id="PF00549"/>
    </source>
</evidence>
<evidence type="ECO:0000313" key="12">
    <source>
        <dbReference type="Proteomes" id="UP000191518"/>
    </source>
</evidence>
<dbReference type="InterPro" id="IPR016102">
    <property type="entry name" value="Succinyl-CoA_synth-like"/>
</dbReference>
<dbReference type="SUPFAM" id="SSF52210">
    <property type="entry name" value="Succinyl-CoA synthetase domains"/>
    <property type="match status" value="1"/>
</dbReference>
<dbReference type="Gene3D" id="3.40.50.261">
    <property type="entry name" value="Succinyl-CoA synthetase domains"/>
    <property type="match status" value="1"/>
</dbReference>
<dbReference type="PANTHER" id="PTHR11815">
    <property type="entry name" value="SUCCINYL-COA SYNTHETASE BETA CHAIN"/>
    <property type="match status" value="1"/>
</dbReference>
<keyword evidence="2" id="KW-0816">Tricarboxylic acid cycle</keyword>